<gene>
    <name evidence="2" type="ORF">UFOPK1438_00608</name>
    <name evidence="3" type="ORF">UFOPK4035_00220</name>
</gene>
<dbReference type="InterPro" id="IPR006076">
    <property type="entry name" value="FAD-dep_OxRdtase"/>
</dbReference>
<organism evidence="2">
    <name type="scientific">freshwater metagenome</name>
    <dbReference type="NCBI Taxonomy" id="449393"/>
    <lineage>
        <taxon>unclassified sequences</taxon>
        <taxon>metagenomes</taxon>
        <taxon>ecological metagenomes</taxon>
    </lineage>
</organism>
<dbReference type="EMBL" id="CAFBOX010000019">
    <property type="protein sequence ID" value="CAB4991491.1"/>
    <property type="molecule type" value="Genomic_DNA"/>
</dbReference>
<proteinExistence type="predicted"/>
<dbReference type="EMBL" id="CAEZSM010000065">
    <property type="protein sequence ID" value="CAB4543531.1"/>
    <property type="molecule type" value="Genomic_DNA"/>
</dbReference>
<accession>A0A6J6BWH3</accession>
<dbReference type="AlphaFoldDB" id="A0A6J6BWH3"/>
<evidence type="ECO:0000313" key="3">
    <source>
        <dbReference type="EMBL" id="CAB4991491.1"/>
    </source>
</evidence>
<feature type="domain" description="FAD dependent oxidoreductase" evidence="1">
    <location>
        <begin position="42"/>
        <end position="404"/>
    </location>
</feature>
<evidence type="ECO:0000259" key="1">
    <source>
        <dbReference type="Pfam" id="PF01266"/>
    </source>
</evidence>
<dbReference type="GO" id="GO:0005737">
    <property type="term" value="C:cytoplasm"/>
    <property type="evidence" value="ECO:0007669"/>
    <property type="project" value="TreeGrafter"/>
</dbReference>
<dbReference type="Gene3D" id="3.50.50.60">
    <property type="entry name" value="FAD/NAD(P)-binding domain"/>
    <property type="match status" value="1"/>
</dbReference>
<dbReference type="SUPFAM" id="SSF51905">
    <property type="entry name" value="FAD/NAD(P)-binding domain"/>
    <property type="match status" value="1"/>
</dbReference>
<reference evidence="2" key="1">
    <citation type="submission" date="2020-05" db="EMBL/GenBank/DDBJ databases">
        <authorList>
            <person name="Chiriac C."/>
            <person name="Salcher M."/>
            <person name="Ghai R."/>
            <person name="Kavagutti S V."/>
        </authorList>
    </citation>
    <scope>NUCLEOTIDE SEQUENCE</scope>
</reference>
<sequence length="470" mass="53270">MATIDPYVLKHLSHMQPQLYWLDEDPLEPQPNPTLIGDVTTDLCIVGAGYTGLWTALLAKEQNPEREVVVVEQRETGAGASGRNGGFCNSSLTHGFTNGYSRFKDEMQIIERLGRENMDGIEEAIARYGIDCGWERTGELRVAVEEWQKNGFAEEAALRNSYGDHVEVFSQEEVFKRVKSPLYKGALWDPDGTALVDPARLVWGLERACLKLGVRIFENTKVEWLERTNEAMIVHSPYGSVYAQKVALATNVFTPLVRRAKKYVVPVYDFQLVTEPLTQEQLDSIGWSGREGLSEAGNQFHYYRMTKDNEILWGGYDAIYNFRGKVRQEYETDAETYAHLAADFLDTFPQLKGIKFTHGWGGAIDTCSRFSPFWGKAYRGRVAYVLGFTGLGVGATRFGAQVMLDLLDGVDNERTRLAMVRKKPIPFPPEPFRFIFIRLTQWSINRADENNGKRNPWLKLLDFLGLGFDS</sequence>
<dbReference type="Pfam" id="PF01266">
    <property type="entry name" value="DAO"/>
    <property type="match status" value="1"/>
</dbReference>
<evidence type="ECO:0000313" key="2">
    <source>
        <dbReference type="EMBL" id="CAB4543531.1"/>
    </source>
</evidence>
<name>A0A6J6BWH3_9ZZZZ</name>
<dbReference type="PANTHER" id="PTHR13847">
    <property type="entry name" value="SARCOSINE DEHYDROGENASE-RELATED"/>
    <property type="match status" value="1"/>
</dbReference>
<dbReference type="Gene3D" id="3.30.9.10">
    <property type="entry name" value="D-Amino Acid Oxidase, subunit A, domain 2"/>
    <property type="match status" value="1"/>
</dbReference>
<dbReference type="PANTHER" id="PTHR13847:SF281">
    <property type="entry name" value="FAD DEPENDENT OXIDOREDUCTASE DOMAIN-CONTAINING PROTEIN"/>
    <property type="match status" value="1"/>
</dbReference>
<protein>
    <submittedName>
        <fullName evidence="2">Unannotated protein</fullName>
    </submittedName>
</protein>
<dbReference type="InterPro" id="IPR036188">
    <property type="entry name" value="FAD/NAD-bd_sf"/>
</dbReference>